<accession>A0A2U1KGT8</accession>
<dbReference type="Pfam" id="PF02668">
    <property type="entry name" value="TauD"/>
    <property type="match status" value="2"/>
</dbReference>
<proteinExistence type="predicted"/>
<feature type="domain" description="TauD/TfdA-like" evidence="2">
    <location>
        <begin position="340"/>
        <end position="540"/>
    </location>
</feature>
<protein>
    <submittedName>
        <fullName evidence="3">TauD/TfdA-like domain-containing protein</fullName>
    </submittedName>
</protein>
<evidence type="ECO:0000256" key="1">
    <source>
        <dbReference type="ARBA" id="ARBA00023002"/>
    </source>
</evidence>
<dbReference type="GO" id="GO:0016491">
    <property type="term" value="F:oxidoreductase activity"/>
    <property type="evidence" value="ECO:0007669"/>
    <property type="project" value="UniProtKB-KW"/>
</dbReference>
<comment type="caution">
    <text evidence="3">The sequence shown here is derived from an EMBL/GenBank/DDBJ whole genome shotgun (WGS) entry which is preliminary data.</text>
</comment>
<dbReference type="PANTHER" id="PTHR10696">
    <property type="entry name" value="GAMMA-BUTYROBETAINE HYDROXYLASE-RELATED"/>
    <property type="match status" value="1"/>
</dbReference>
<dbReference type="InterPro" id="IPR050411">
    <property type="entry name" value="AlphaKG_dependent_hydroxylases"/>
</dbReference>
<feature type="domain" description="TauD/TfdA-like" evidence="2">
    <location>
        <begin position="37"/>
        <end position="329"/>
    </location>
</feature>
<evidence type="ECO:0000313" key="4">
    <source>
        <dbReference type="Proteomes" id="UP000245207"/>
    </source>
</evidence>
<dbReference type="InterPro" id="IPR003819">
    <property type="entry name" value="TauD/TfdA-like"/>
</dbReference>
<dbReference type="InterPro" id="IPR042098">
    <property type="entry name" value="TauD-like_sf"/>
</dbReference>
<evidence type="ECO:0000259" key="2">
    <source>
        <dbReference type="Pfam" id="PF02668"/>
    </source>
</evidence>
<dbReference type="Proteomes" id="UP000245207">
    <property type="component" value="Unassembled WGS sequence"/>
</dbReference>
<keyword evidence="1" id="KW-0560">Oxidoreductase</keyword>
<dbReference type="Gene3D" id="3.60.130.10">
    <property type="entry name" value="Clavaminate synthase-like"/>
    <property type="match status" value="2"/>
</dbReference>
<dbReference type="FunFam" id="3.60.130.10:FF:000006">
    <property type="entry name" value="Clavaminate synthase-like protein At3g21360"/>
    <property type="match status" value="1"/>
</dbReference>
<dbReference type="PANTHER" id="PTHR10696:SF45">
    <property type="entry name" value="TAUD_TFDA-LIKE DOMAIN-CONTAINING PROTEIN-RELATED"/>
    <property type="match status" value="1"/>
</dbReference>
<dbReference type="EMBL" id="PKPP01018972">
    <property type="protein sequence ID" value="PWA35999.1"/>
    <property type="molecule type" value="Genomic_DNA"/>
</dbReference>
<reference evidence="3 4" key="1">
    <citation type="journal article" date="2018" name="Mol. Plant">
        <title>The genome of Artemisia annua provides insight into the evolution of Asteraceae family and artemisinin biosynthesis.</title>
        <authorList>
            <person name="Shen Q."/>
            <person name="Zhang L."/>
            <person name="Liao Z."/>
            <person name="Wang S."/>
            <person name="Yan T."/>
            <person name="Shi P."/>
            <person name="Liu M."/>
            <person name="Fu X."/>
            <person name="Pan Q."/>
            <person name="Wang Y."/>
            <person name="Lv Z."/>
            <person name="Lu X."/>
            <person name="Zhang F."/>
            <person name="Jiang W."/>
            <person name="Ma Y."/>
            <person name="Chen M."/>
            <person name="Hao X."/>
            <person name="Li L."/>
            <person name="Tang Y."/>
            <person name="Lv G."/>
            <person name="Zhou Y."/>
            <person name="Sun X."/>
            <person name="Brodelius P.E."/>
            <person name="Rose J.K.C."/>
            <person name="Tang K."/>
        </authorList>
    </citation>
    <scope>NUCLEOTIDE SEQUENCE [LARGE SCALE GENOMIC DNA]</scope>
    <source>
        <strain evidence="4">cv. Huhao1</strain>
        <tissue evidence="3">Leaf</tissue>
    </source>
</reference>
<sequence length="545" mass="61048">MATEKFFQELELPQQKSQDGVLFPAVLSPNYSSDTTAVDLYGFKEAIRANKTWLESLLNERGVIFFRGFPVKSSSDFNGVVEAFGFPEAFYVGGRASRTKVVGRVYTANEYPPDQGIPFHHEMAYVPDFPSKLFFFCEEEPGKGGETPVVLSHIIYEKMKERQPDFVDQLEEHGLTFIKVAGEEDDPSSFTGSSWKSTYKTEDKNVAEQMAAKLGTKLEWIGNAAKIITGPVPAVRFHKETQRKTWFNSLAVSYNGPASDQSNKHNTSLELGNGDLVPDDAVKDFMSILEEECVAIPWKKGDVMLVNNLMVLHSRRPLLKPPRRILASLWLAVIGVAGHVPDFPSKLFFFCEEEPGKGGETPVVLSHIIYEKMKERHPDFVAQLEKHGLTYIKVAGEEDDLSCFTGSSWKSTYKTEDKNVAEQMAAKLGTKLEWIGNAAKIITGPVPAIRFHKETQRKTWFNSLAVSYNGPASDESNKRNTSVELGNGDPVADDAMKDFLRILEEECVAIPWKKGDVMLVNNLMVLHSRRPLLMPPRRILASLCK</sequence>
<organism evidence="3 4">
    <name type="scientific">Artemisia annua</name>
    <name type="common">Sweet wormwood</name>
    <dbReference type="NCBI Taxonomy" id="35608"/>
    <lineage>
        <taxon>Eukaryota</taxon>
        <taxon>Viridiplantae</taxon>
        <taxon>Streptophyta</taxon>
        <taxon>Embryophyta</taxon>
        <taxon>Tracheophyta</taxon>
        <taxon>Spermatophyta</taxon>
        <taxon>Magnoliopsida</taxon>
        <taxon>eudicotyledons</taxon>
        <taxon>Gunneridae</taxon>
        <taxon>Pentapetalae</taxon>
        <taxon>asterids</taxon>
        <taxon>campanulids</taxon>
        <taxon>Asterales</taxon>
        <taxon>Asteraceae</taxon>
        <taxon>Asteroideae</taxon>
        <taxon>Anthemideae</taxon>
        <taxon>Artemisiinae</taxon>
        <taxon>Artemisia</taxon>
    </lineage>
</organism>
<dbReference type="AlphaFoldDB" id="A0A2U1KGT8"/>
<gene>
    <name evidence="3" type="ORF">CTI12_AA604310</name>
</gene>
<dbReference type="OrthoDB" id="408743at2759"/>
<keyword evidence="4" id="KW-1185">Reference proteome</keyword>
<dbReference type="SUPFAM" id="SSF51197">
    <property type="entry name" value="Clavaminate synthase-like"/>
    <property type="match status" value="2"/>
</dbReference>
<evidence type="ECO:0000313" key="3">
    <source>
        <dbReference type="EMBL" id="PWA35999.1"/>
    </source>
</evidence>
<name>A0A2U1KGT8_ARTAN</name>
<dbReference type="STRING" id="35608.A0A2U1KGT8"/>